<dbReference type="InterPro" id="IPR001223">
    <property type="entry name" value="Glyco_hydro18_cat"/>
</dbReference>
<dbReference type="SMART" id="SM00636">
    <property type="entry name" value="Glyco_18"/>
    <property type="match status" value="1"/>
</dbReference>
<dbReference type="PANTHER" id="PTHR11177:SF317">
    <property type="entry name" value="CHITINASE 12-RELATED"/>
    <property type="match status" value="1"/>
</dbReference>
<evidence type="ECO:0000256" key="4">
    <source>
        <dbReference type="ARBA" id="ARBA00023326"/>
    </source>
</evidence>
<sequence>MSQNVYRYPSIKAMSDANGEVGESLVAWQNQSGGQTWYVIYDSAVFKNIGWVERWHIPDRNVSPDLPVYENAWRYVRDATPEEIADHGNPSTPTVPPGEKNEILQHDELTEETYQKVGYKPDGSGTHLSYSSARVAKSMYNEYEVDPENTEPLPKVSAYITDWCQYDARLSPETQGNTALASDDAPGRGFDLEKIPPTAYDRLIFSFMAVNGDKGKLSERINEVVDGWNLQAEASSGQIAPITPGHIVPVDPYGDLGTTRNVGLDADQRRDAGPKNFLQYYNQDAASGLLGGLRNLKERAKQAGHKLELAFSIGGWSMSGYFSEMAKDPNQRTTFVNSIVDFFRRFPMFTAVDIDWEYPGASGAEGNEFDPEHDGPNYVLLVKELREALDITFGTRARKEITIACSAVVAKMEKSSFKEIYPYLDNIFVMTYDFFGTGWAEYIGHHTNLYPPKYEYDGDTPPPPNPDREIDYSADEAIRFLLSQGIKPSQIHLGFANYGRSCLGADLATRSYNRTGDPLGTMEKGAPEFFCLLNNQYDAEYEISRGKNQFELVTDTETDADALFNADGGHWISLDTPRTVLHKGIYATKMKLGGIFSWSGDQDDGLLANAAHEGLGYLPVPGKEKIDMGPLYNKGRLIQLPKVTRRKS</sequence>
<dbReference type="RefSeq" id="WP_086110498.1">
    <property type="nucleotide sequence ID" value="NZ_CAWNGD010000070.1"/>
</dbReference>
<dbReference type="GO" id="GO:0006032">
    <property type="term" value="P:chitin catabolic process"/>
    <property type="evidence" value="ECO:0007669"/>
    <property type="project" value="UniProtKB-KW"/>
</dbReference>
<dbReference type="Gene3D" id="3.20.20.80">
    <property type="entry name" value="Glycosidases"/>
    <property type="match status" value="1"/>
</dbReference>
<dbReference type="GO" id="GO:0008061">
    <property type="term" value="F:chitin binding"/>
    <property type="evidence" value="ECO:0007669"/>
    <property type="project" value="InterPro"/>
</dbReference>
<proteinExistence type="predicted"/>
<evidence type="ECO:0000256" key="3">
    <source>
        <dbReference type="ARBA" id="ARBA00023024"/>
    </source>
</evidence>
<reference evidence="6 7" key="1">
    <citation type="submission" date="2016-10" db="EMBL/GenBank/DDBJ databases">
        <title>Systematic genetic and metabolomic analysis of Xenorhabdus and Photorhabdus spp., highlights the requirements for a dual symbiotic and pathogenic life style.</title>
        <authorList>
            <person name="Tobias N.J."/>
            <person name="Wolff H."/>
            <person name="Djahanschiri B."/>
            <person name="Pidot S.J."/>
            <person name="Stinear T.P."/>
            <person name="Ebersberger I."/>
            <person name="Bode H.B."/>
        </authorList>
    </citation>
    <scope>NUCLEOTIDE SEQUENCE [LARGE SCALE GENOMIC DNA]</scope>
    <source>
        <strain evidence="6 7">DSM 22392</strain>
    </source>
</reference>
<accession>A0A1Y2SAN5</accession>
<name>A0A1Y2SAN5_9GAMM</name>
<keyword evidence="6" id="KW-0378">Hydrolase</keyword>
<evidence type="ECO:0000256" key="2">
    <source>
        <dbReference type="ARBA" id="ARBA00012729"/>
    </source>
</evidence>
<keyword evidence="4" id="KW-0624">Polysaccharide degradation</keyword>
<evidence type="ECO:0000313" key="6">
    <source>
        <dbReference type="EMBL" id="OTA14565.1"/>
    </source>
</evidence>
<dbReference type="Pfam" id="PF00704">
    <property type="entry name" value="Glyco_hydro_18"/>
    <property type="match status" value="1"/>
</dbReference>
<dbReference type="PROSITE" id="PS51910">
    <property type="entry name" value="GH18_2"/>
    <property type="match status" value="1"/>
</dbReference>
<dbReference type="AlphaFoldDB" id="A0A1Y2SAN5"/>
<dbReference type="EMBL" id="MUBJ01000027">
    <property type="protein sequence ID" value="OTA14565.1"/>
    <property type="molecule type" value="Genomic_DNA"/>
</dbReference>
<dbReference type="OrthoDB" id="9775889at2"/>
<gene>
    <name evidence="6" type="ORF">Xvie_03594</name>
</gene>
<dbReference type="InterPro" id="IPR017853">
    <property type="entry name" value="GH"/>
</dbReference>
<evidence type="ECO:0000256" key="1">
    <source>
        <dbReference type="ARBA" id="ARBA00000822"/>
    </source>
</evidence>
<keyword evidence="7" id="KW-1185">Reference proteome</keyword>
<organism evidence="6 7">
    <name type="scientific">Xenorhabdus vietnamensis</name>
    <dbReference type="NCBI Taxonomy" id="351656"/>
    <lineage>
        <taxon>Bacteria</taxon>
        <taxon>Pseudomonadati</taxon>
        <taxon>Pseudomonadota</taxon>
        <taxon>Gammaproteobacteria</taxon>
        <taxon>Enterobacterales</taxon>
        <taxon>Morganellaceae</taxon>
        <taxon>Xenorhabdus</taxon>
    </lineage>
</organism>
<protein>
    <recommendedName>
        <fullName evidence="2">chitinase</fullName>
        <ecNumber evidence="2">3.2.1.14</ecNumber>
    </recommendedName>
</protein>
<dbReference type="EC" id="3.2.1.14" evidence="2"/>
<keyword evidence="3" id="KW-0146">Chitin degradation</keyword>
<dbReference type="CDD" id="cd06548">
    <property type="entry name" value="GH18_chitinase"/>
    <property type="match status" value="1"/>
</dbReference>
<dbReference type="InterPro" id="IPR029070">
    <property type="entry name" value="Chitinase_insertion_sf"/>
</dbReference>
<evidence type="ECO:0000313" key="7">
    <source>
        <dbReference type="Proteomes" id="UP000194350"/>
    </source>
</evidence>
<dbReference type="InterPro" id="IPR011583">
    <property type="entry name" value="Chitinase_II/V-like_cat"/>
</dbReference>
<dbReference type="Gene3D" id="3.10.50.10">
    <property type="match status" value="1"/>
</dbReference>
<dbReference type="GO" id="GO:0008843">
    <property type="term" value="F:endochitinase activity"/>
    <property type="evidence" value="ECO:0007669"/>
    <property type="project" value="UniProtKB-EC"/>
</dbReference>
<feature type="domain" description="GH18" evidence="5">
    <location>
        <begin position="154"/>
        <end position="618"/>
    </location>
</feature>
<dbReference type="InterPro" id="IPR050314">
    <property type="entry name" value="Glycosyl_Hydrlase_18"/>
</dbReference>
<keyword evidence="4" id="KW-0119">Carbohydrate metabolism</keyword>
<keyword evidence="6" id="KW-0326">Glycosidase</keyword>
<dbReference type="GO" id="GO:0000272">
    <property type="term" value="P:polysaccharide catabolic process"/>
    <property type="evidence" value="ECO:0007669"/>
    <property type="project" value="UniProtKB-KW"/>
</dbReference>
<comment type="caution">
    <text evidence="6">The sequence shown here is derived from an EMBL/GenBank/DDBJ whole genome shotgun (WGS) entry which is preliminary data.</text>
</comment>
<dbReference type="Proteomes" id="UP000194350">
    <property type="component" value="Unassembled WGS sequence"/>
</dbReference>
<dbReference type="STRING" id="351656.Xvie_03594"/>
<dbReference type="PANTHER" id="PTHR11177">
    <property type="entry name" value="CHITINASE"/>
    <property type="match status" value="1"/>
</dbReference>
<comment type="catalytic activity">
    <reaction evidence="1">
        <text>Random endo-hydrolysis of N-acetyl-beta-D-glucosaminide (1-&gt;4)-beta-linkages in chitin and chitodextrins.</text>
        <dbReference type="EC" id="3.2.1.14"/>
    </reaction>
</comment>
<evidence type="ECO:0000259" key="5">
    <source>
        <dbReference type="PROSITE" id="PS51910"/>
    </source>
</evidence>
<dbReference type="SUPFAM" id="SSF51445">
    <property type="entry name" value="(Trans)glycosidases"/>
    <property type="match status" value="1"/>
</dbReference>